<name>A0A7C4U7N5_UNCW3</name>
<dbReference type="AlphaFoldDB" id="A0A7C4U7N5"/>
<reference evidence="1" key="1">
    <citation type="journal article" date="2020" name="mSystems">
        <title>Genome- and Community-Level Interaction Insights into Carbon Utilization and Element Cycling Functions of Hydrothermarchaeota in Hydrothermal Sediment.</title>
        <authorList>
            <person name="Zhou Z."/>
            <person name="Liu Y."/>
            <person name="Xu W."/>
            <person name="Pan J."/>
            <person name="Luo Z.H."/>
            <person name="Li M."/>
        </authorList>
    </citation>
    <scope>NUCLEOTIDE SEQUENCE [LARGE SCALE GENOMIC DNA]</scope>
    <source>
        <strain evidence="1">SpSt-780</strain>
    </source>
</reference>
<sequence>MLIFEIIFLSQYIDSLILEGIQISYEEEFSKAESIFNIVINNDTLHPAGYFFKSALYQLKYFDMGYDSIKEFFFNLQKKGISVAKRYVEKNPDDPWGYFFLGGFHTLNVFLYGYNGDYINALKNLFPALDNINKSVKMDSTIYDAYLGLGGYDYFKGMLPFMGSEKEKAFKEIKISIDKGKYTRFLSSSALANLYIREKRYEDARKIIKELIREFPGSRTFLWHYFNSFYYEGEIDSAIYYGYKLMELSKDNYYCYIQSVYFISELLLKKGEKKKVREITENIRDDLFPEWSKKIKILREKSFK</sequence>
<dbReference type="EMBL" id="DTHG01000037">
    <property type="protein sequence ID" value="HGW91519.1"/>
    <property type="molecule type" value="Genomic_DNA"/>
</dbReference>
<dbReference type="InterPro" id="IPR011990">
    <property type="entry name" value="TPR-like_helical_dom_sf"/>
</dbReference>
<accession>A0A7C4U7N5</accession>
<dbReference type="SUPFAM" id="SSF48452">
    <property type="entry name" value="TPR-like"/>
    <property type="match status" value="1"/>
</dbReference>
<gene>
    <name evidence="1" type="ORF">ENV67_03140</name>
</gene>
<organism evidence="1">
    <name type="scientific">candidate division WOR-3 bacterium</name>
    <dbReference type="NCBI Taxonomy" id="2052148"/>
    <lineage>
        <taxon>Bacteria</taxon>
        <taxon>Bacteria division WOR-3</taxon>
    </lineage>
</organism>
<proteinExistence type="predicted"/>
<dbReference type="Gene3D" id="1.25.40.10">
    <property type="entry name" value="Tetratricopeptide repeat domain"/>
    <property type="match status" value="2"/>
</dbReference>
<protein>
    <submittedName>
        <fullName evidence="1">Uncharacterized protein</fullName>
    </submittedName>
</protein>
<comment type="caution">
    <text evidence="1">The sequence shown here is derived from an EMBL/GenBank/DDBJ whole genome shotgun (WGS) entry which is preliminary data.</text>
</comment>
<evidence type="ECO:0000313" key="1">
    <source>
        <dbReference type="EMBL" id="HGW91519.1"/>
    </source>
</evidence>